<evidence type="ECO:0000313" key="2">
    <source>
        <dbReference type="EMBL" id="MFC3686540.1"/>
    </source>
</evidence>
<reference evidence="3" key="1">
    <citation type="journal article" date="2019" name="Int. J. Syst. Evol. Microbiol.">
        <title>The Global Catalogue of Microorganisms (GCM) 10K type strain sequencing project: providing services to taxonomists for standard genome sequencing and annotation.</title>
        <authorList>
            <consortium name="The Broad Institute Genomics Platform"/>
            <consortium name="The Broad Institute Genome Sequencing Center for Infectious Disease"/>
            <person name="Wu L."/>
            <person name="Ma J."/>
        </authorList>
    </citation>
    <scope>NUCLEOTIDE SEQUENCE [LARGE SCALE GENOMIC DNA]</scope>
    <source>
        <strain evidence="3">KCTC 42501</strain>
    </source>
</reference>
<evidence type="ECO:0000259" key="1">
    <source>
        <dbReference type="Pfam" id="PF03259"/>
    </source>
</evidence>
<keyword evidence="3" id="KW-1185">Reference proteome</keyword>
<dbReference type="SUPFAM" id="SSF103196">
    <property type="entry name" value="Roadblock/LC7 domain"/>
    <property type="match status" value="1"/>
</dbReference>
<organism evidence="2 3">
    <name type="scientific">Hydrogenophaga luteola</name>
    <dbReference type="NCBI Taxonomy" id="1591122"/>
    <lineage>
        <taxon>Bacteria</taxon>
        <taxon>Pseudomonadati</taxon>
        <taxon>Pseudomonadota</taxon>
        <taxon>Betaproteobacteria</taxon>
        <taxon>Burkholderiales</taxon>
        <taxon>Comamonadaceae</taxon>
        <taxon>Hydrogenophaga</taxon>
    </lineage>
</organism>
<gene>
    <name evidence="2" type="ORF">ACFOPI_23305</name>
</gene>
<dbReference type="InterPro" id="IPR004942">
    <property type="entry name" value="Roadblock/LAMTOR2_dom"/>
</dbReference>
<name>A0ABV7W9S0_9BURK</name>
<dbReference type="Gene3D" id="3.30.450.30">
    <property type="entry name" value="Dynein light chain 2a, cytoplasmic"/>
    <property type="match status" value="1"/>
</dbReference>
<sequence length="131" mass="13516">MNPEELLSALSINLANRRAQEILEAGMGVQAVVLATVDGFPVASSLAGNGDAGRIAALASSIASIGSVATQEAGLGRCINLVLNTDQGFAVVRQFVLERVELVLILVADGSSLLAQVMYQANQFAKGMAQS</sequence>
<feature type="domain" description="Roadblock/LAMTOR2" evidence="1">
    <location>
        <begin position="28"/>
        <end position="89"/>
    </location>
</feature>
<accession>A0ABV7W9S0</accession>
<dbReference type="Pfam" id="PF03259">
    <property type="entry name" value="Robl_LC7"/>
    <property type="match status" value="1"/>
</dbReference>
<dbReference type="RefSeq" id="WP_382179532.1">
    <property type="nucleotide sequence ID" value="NZ_JBHRXX010000010.1"/>
</dbReference>
<proteinExistence type="predicted"/>
<protein>
    <submittedName>
        <fullName evidence="2">Roadblock/LC7 domain-containing protein</fullName>
    </submittedName>
</protein>
<comment type="caution">
    <text evidence="2">The sequence shown here is derived from an EMBL/GenBank/DDBJ whole genome shotgun (WGS) entry which is preliminary data.</text>
</comment>
<evidence type="ECO:0000313" key="3">
    <source>
        <dbReference type="Proteomes" id="UP001595729"/>
    </source>
</evidence>
<dbReference type="EMBL" id="JBHRXX010000010">
    <property type="protein sequence ID" value="MFC3686540.1"/>
    <property type="molecule type" value="Genomic_DNA"/>
</dbReference>
<dbReference type="Proteomes" id="UP001595729">
    <property type="component" value="Unassembled WGS sequence"/>
</dbReference>